<evidence type="ECO:0000313" key="2">
    <source>
        <dbReference type="EMBL" id="KAF5195867.1"/>
    </source>
</evidence>
<gene>
    <name evidence="2" type="ORF">FRX31_014546</name>
</gene>
<comment type="caution">
    <text evidence="2">The sequence shown here is derived from an EMBL/GenBank/DDBJ whole genome shotgun (WGS) entry which is preliminary data.</text>
</comment>
<feature type="compositionally biased region" description="Polar residues" evidence="1">
    <location>
        <begin position="55"/>
        <end position="69"/>
    </location>
</feature>
<dbReference type="Proteomes" id="UP000554482">
    <property type="component" value="Unassembled WGS sequence"/>
</dbReference>
<feature type="region of interest" description="Disordered" evidence="1">
    <location>
        <begin position="46"/>
        <end position="80"/>
    </location>
</feature>
<evidence type="ECO:0000256" key="1">
    <source>
        <dbReference type="SAM" id="MobiDB-lite"/>
    </source>
</evidence>
<sequence>MKICHPLFGLKALASLVWQPIFYPNFLYCSHCYKIRHSFENCYKRKKNKGPNGKQALQSQGPPNSTHSAANKIVRPQRQNTWQTQRAKLQVYRPIVDLNVNNASTSGSKDSQGNEIQDRSPAAGMTITNSFNLLSMVDDDVIEGEKGDCNTLKQNHLEEEVVVEPPKSGFHIGQFKIVFQNTM</sequence>
<dbReference type="EMBL" id="JABWDY010016748">
    <property type="protein sequence ID" value="KAF5195867.1"/>
    <property type="molecule type" value="Genomic_DNA"/>
</dbReference>
<protein>
    <submittedName>
        <fullName evidence="2">Uncharacterized protein</fullName>
    </submittedName>
</protein>
<reference evidence="2 3" key="1">
    <citation type="submission" date="2020-06" db="EMBL/GenBank/DDBJ databases">
        <title>Transcriptomic and genomic resources for Thalictrum thalictroides and T. hernandezii: Facilitating candidate gene discovery in an emerging model plant lineage.</title>
        <authorList>
            <person name="Arias T."/>
            <person name="Riano-Pachon D.M."/>
            <person name="Di Stilio V.S."/>
        </authorList>
    </citation>
    <scope>NUCLEOTIDE SEQUENCE [LARGE SCALE GENOMIC DNA]</scope>
    <source>
        <strain evidence="3">cv. WT478/WT964</strain>
        <tissue evidence="2">Leaves</tissue>
    </source>
</reference>
<accession>A0A7J6WG28</accession>
<organism evidence="2 3">
    <name type="scientific">Thalictrum thalictroides</name>
    <name type="common">Rue-anemone</name>
    <name type="synonym">Anemone thalictroides</name>
    <dbReference type="NCBI Taxonomy" id="46969"/>
    <lineage>
        <taxon>Eukaryota</taxon>
        <taxon>Viridiplantae</taxon>
        <taxon>Streptophyta</taxon>
        <taxon>Embryophyta</taxon>
        <taxon>Tracheophyta</taxon>
        <taxon>Spermatophyta</taxon>
        <taxon>Magnoliopsida</taxon>
        <taxon>Ranunculales</taxon>
        <taxon>Ranunculaceae</taxon>
        <taxon>Thalictroideae</taxon>
        <taxon>Thalictrum</taxon>
    </lineage>
</organism>
<dbReference type="AlphaFoldDB" id="A0A7J6WG28"/>
<proteinExistence type="predicted"/>
<evidence type="ECO:0000313" key="3">
    <source>
        <dbReference type="Proteomes" id="UP000554482"/>
    </source>
</evidence>
<keyword evidence="3" id="KW-1185">Reference proteome</keyword>
<name>A0A7J6WG28_THATH</name>